<dbReference type="Proteomes" id="UP001163835">
    <property type="component" value="Unassembled WGS sequence"/>
</dbReference>
<evidence type="ECO:0000313" key="1">
    <source>
        <dbReference type="EMBL" id="KAJ3815083.1"/>
    </source>
</evidence>
<protein>
    <submittedName>
        <fullName evidence="1">Uncharacterized protein</fullName>
    </submittedName>
</protein>
<organism evidence="1 2">
    <name type="scientific">Lentinula aff. lateritia</name>
    <dbReference type="NCBI Taxonomy" id="2804960"/>
    <lineage>
        <taxon>Eukaryota</taxon>
        <taxon>Fungi</taxon>
        <taxon>Dikarya</taxon>
        <taxon>Basidiomycota</taxon>
        <taxon>Agaricomycotina</taxon>
        <taxon>Agaricomycetes</taxon>
        <taxon>Agaricomycetidae</taxon>
        <taxon>Agaricales</taxon>
        <taxon>Marasmiineae</taxon>
        <taxon>Omphalotaceae</taxon>
        <taxon>Lentinula</taxon>
    </lineage>
</organism>
<reference evidence="1" key="1">
    <citation type="submission" date="2022-09" db="EMBL/GenBank/DDBJ databases">
        <title>A Global Phylogenomic Analysis of the Shiitake Genus Lentinula.</title>
        <authorList>
            <consortium name="DOE Joint Genome Institute"/>
            <person name="Sierra-Patev S."/>
            <person name="Min B."/>
            <person name="Naranjo-Ortiz M."/>
            <person name="Looney B."/>
            <person name="Konkel Z."/>
            <person name="Slot J.C."/>
            <person name="Sakamoto Y."/>
            <person name="Steenwyk J.L."/>
            <person name="Rokas A."/>
            <person name="Carro J."/>
            <person name="Camarero S."/>
            <person name="Ferreira P."/>
            <person name="Molpeceres G."/>
            <person name="Ruiz-Duenas F.J."/>
            <person name="Serrano A."/>
            <person name="Henrissat B."/>
            <person name="Drula E."/>
            <person name="Hughes K.W."/>
            <person name="Mata J.L."/>
            <person name="Ishikawa N.K."/>
            <person name="Vargas-Isla R."/>
            <person name="Ushijima S."/>
            <person name="Smith C.A."/>
            <person name="Ahrendt S."/>
            <person name="Andreopoulos W."/>
            <person name="He G."/>
            <person name="Labutti K."/>
            <person name="Lipzen A."/>
            <person name="Ng V."/>
            <person name="Riley R."/>
            <person name="Sandor L."/>
            <person name="Barry K."/>
            <person name="Martinez A.T."/>
            <person name="Xiao Y."/>
            <person name="Gibbons J.G."/>
            <person name="Terashima K."/>
            <person name="Grigoriev I.V."/>
            <person name="Hibbett D.S."/>
        </authorList>
    </citation>
    <scope>NUCLEOTIDE SEQUENCE</scope>
    <source>
        <strain evidence="1">TMI1499</strain>
    </source>
</reference>
<proteinExistence type="predicted"/>
<keyword evidence="2" id="KW-1185">Reference proteome</keyword>
<accession>A0ACC1UE46</accession>
<dbReference type="EMBL" id="MU794955">
    <property type="protein sequence ID" value="KAJ3815083.1"/>
    <property type="molecule type" value="Genomic_DNA"/>
</dbReference>
<sequence length="212" mass="25281">MYDTAKMARYLYQSYCSLASTPYTFMPASKIDPTAKQPCYSAKIRGLVPEYEVHYLWIGPKTWSSYWFFLNRYFAFFANITVTVFEFYNLPPQRCKRFGMYRQLVLFIQQVIVCVVPIRAKKFYGHLWVSYWHSVHLQVSTYHGNVTAYSTGISDASRRRCVFCCYGPRKLVKHINLLSRWPIFAREPINFRKLHFCSDRHFFNSAYVPSWR</sequence>
<name>A0ACC1UE46_9AGAR</name>
<comment type="caution">
    <text evidence="1">The sequence shown here is derived from an EMBL/GenBank/DDBJ whole genome shotgun (WGS) entry which is preliminary data.</text>
</comment>
<evidence type="ECO:0000313" key="2">
    <source>
        <dbReference type="Proteomes" id="UP001163835"/>
    </source>
</evidence>
<gene>
    <name evidence="1" type="ORF">F5876DRAFT_61824</name>
</gene>